<dbReference type="PANTHER" id="PTHR30349:SF82">
    <property type="entry name" value="INTEGRASE_RECOMBINASE YOEC-RELATED"/>
    <property type="match status" value="1"/>
</dbReference>
<dbReference type="GO" id="GO:0003677">
    <property type="term" value="F:DNA binding"/>
    <property type="evidence" value="ECO:0007669"/>
    <property type="project" value="InterPro"/>
</dbReference>
<evidence type="ECO:0000313" key="3">
    <source>
        <dbReference type="EMBL" id="ANY70419.1"/>
    </source>
</evidence>
<dbReference type="SUPFAM" id="SSF56349">
    <property type="entry name" value="DNA breaking-rejoining enzymes"/>
    <property type="match status" value="1"/>
</dbReference>
<protein>
    <recommendedName>
        <fullName evidence="2">Tyr recombinase domain-containing protein</fullName>
    </recommendedName>
</protein>
<dbReference type="InterPro" id="IPR050090">
    <property type="entry name" value="Tyrosine_recombinase_XerCD"/>
</dbReference>
<proteinExistence type="predicted"/>
<accession>A0A1B2DRT2</accession>
<dbReference type="InterPro" id="IPR002104">
    <property type="entry name" value="Integrase_catalytic"/>
</dbReference>
<name>A0A1B2DRT2_9BACL</name>
<dbReference type="EMBL" id="CP016808">
    <property type="protein sequence ID" value="ANY70419.1"/>
    <property type="molecule type" value="Genomic_DNA"/>
</dbReference>
<dbReference type="InterPro" id="IPR013762">
    <property type="entry name" value="Integrase-like_cat_sf"/>
</dbReference>
<dbReference type="InterPro" id="IPR011010">
    <property type="entry name" value="DNA_brk_join_enz"/>
</dbReference>
<evidence type="ECO:0000259" key="2">
    <source>
        <dbReference type="PROSITE" id="PS51898"/>
    </source>
</evidence>
<dbReference type="GO" id="GO:0006310">
    <property type="term" value="P:DNA recombination"/>
    <property type="evidence" value="ECO:0007669"/>
    <property type="project" value="UniProtKB-KW"/>
</dbReference>
<dbReference type="Pfam" id="PF00589">
    <property type="entry name" value="Phage_integrase"/>
    <property type="match status" value="1"/>
</dbReference>
<organism evidence="3">
    <name type="scientific">Paenibacillus sp. BIHB 4019</name>
    <dbReference type="NCBI Taxonomy" id="1870819"/>
    <lineage>
        <taxon>Bacteria</taxon>
        <taxon>Bacillati</taxon>
        <taxon>Bacillota</taxon>
        <taxon>Bacilli</taxon>
        <taxon>Bacillales</taxon>
        <taxon>Paenibacillaceae</taxon>
        <taxon>Paenibacillus</taxon>
    </lineage>
</organism>
<dbReference type="RefSeq" id="WP_099521331.1">
    <property type="nucleotide sequence ID" value="NZ_CP016808.1"/>
</dbReference>
<dbReference type="GO" id="GO:0015074">
    <property type="term" value="P:DNA integration"/>
    <property type="evidence" value="ECO:0007669"/>
    <property type="project" value="InterPro"/>
</dbReference>
<gene>
    <name evidence="3" type="ORF">BBD42_30930</name>
</gene>
<feature type="domain" description="Tyr recombinase" evidence="2">
    <location>
        <begin position="1"/>
        <end position="189"/>
    </location>
</feature>
<evidence type="ECO:0000256" key="1">
    <source>
        <dbReference type="ARBA" id="ARBA00023172"/>
    </source>
</evidence>
<keyword evidence="1" id="KW-0233">DNA recombination</keyword>
<dbReference type="PROSITE" id="PS51898">
    <property type="entry name" value="TYR_RECOMBINASE"/>
    <property type="match status" value="1"/>
</dbReference>
<reference evidence="3" key="1">
    <citation type="submission" date="2016-08" db="EMBL/GenBank/DDBJ databases">
        <title>Complete Genome Seqeunce of Paenibacillus sp. BIHB 4019 from tea rhizoplane.</title>
        <authorList>
            <person name="Thakur R."/>
            <person name="Swarnkar M.K."/>
            <person name="Gulati A."/>
        </authorList>
    </citation>
    <scope>NUCLEOTIDE SEQUENCE [LARGE SCALE GENOMIC DNA]</scope>
    <source>
        <strain evidence="3">BIHB4019</strain>
    </source>
</reference>
<dbReference type="AlphaFoldDB" id="A0A1B2DRT2"/>
<sequence length="197" mass="23059">MEEVQPIRDKTILNGMINYFKASSQRNYIFFMMGIHSGLRVSDLLKLKVGDVRDEHVNFVAEKTKNRRKKRKRQKFIIHHVIRDDLMRYIASKDDDEYLFPSRQRKKLTGAAGEPIDRVTAYRMIRDAAARFGLKEIGTHSLRKTWGYHMYTENPRNLALLMKMFGHEDMTTTLLYIGLTQDEMDESIQALSLTQIG</sequence>
<dbReference type="PANTHER" id="PTHR30349">
    <property type="entry name" value="PHAGE INTEGRASE-RELATED"/>
    <property type="match status" value="1"/>
</dbReference>
<dbReference type="Gene3D" id="1.10.443.10">
    <property type="entry name" value="Intergrase catalytic core"/>
    <property type="match status" value="1"/>
</dbReference>